<sequence>MARPKVAKRVMPHRLIRAQNFKLIEERSNPPKKGKQEPPPGNKGKGKRSSSNRKTNPGGSPIPSFARGIYAAMRKFLADTPVSTPDESGAIITFEGTLGTDAQTDGTNA</sequence>
<feature type="region of interest" description="Disordered" evidence="1">
    <location>
        <begin position="1"/>
        <end position="65"/>
    </location>
</feature>
<dbReference type="AlphaFoldDB" id="M1DKE4"/>
<feature type="compositionally biased region" description="Basic residues" evidence="1">
    <location>
        <begin position="1"/>
        <end position="16"/>
    </location>
</feature>
<proteinExistence type="predicted"/>
<organism evidence="2 3">
    <name type="scientific">Solanum tuberosum</name>
    <name type="common">Potato</name>
    <dbReference type="NCBI Taxonomy" id="4113"/>
    <lineage>
        <taxon>Eukaryota</taxon>
        <taxon>Viridiplantae</taxon>
        <taxon>Streptophyta</taxon>
        <taxon>Embryophyta</taxon>
        <taxon>Tracheophyta</taxon>
        <taxon>Spermatophyta</taxon>
        <taxon>Magnoliopsida</taxon>
        <taxon>eudicotyledons</taxon>
        <taxon>Gunneridae</taxon>
        <taxon>Pentapetalae</taxon>
        <taxon>asterids</taxon>
        <taxon>lamiids</taxon>
        <taxon>Solanales</taxon>
        <taxon>Solanaceae</taxon>
        <taxon>Solanoideae</taxon>
        <taxon>Solaneae</taxon>
        <taxon>Solanum</taxon>
    </lineage>
</organism>
<name>M1DKE4_SOLTU</name>
<dbReference type="Proteomes" id="UP000011115">
    <property type="component" value="Unassembled WGS sequence"/>
</dbReference>
<dbReference type="InParanoid" id="M1DKE4"/>
<dbReference type="PaxDb" id="4113-PGSC0003DMT400090443"/>
<dbReference type="EnsemblPlants" id="PGSC0003DMT400090443">
    <property type="protein sequence ID" value="PGSC0003DMT400090443"/>
    <property type="gene ID" value="PGSC0003DMG400040014"/>
</dbReference>
<dbReference type="Gramene" id="PGSC0003DMT400090443">
    <property type="protein sequence ID" value="PGSC0003DMT400090443"/>
    <property type="gene ID" value="PGSC0003DMG400040014"/>
</dbReference>
<protein>
    <submittedName>
        <fullName evidence="2">Uncharacterized protein</fullName>
    </submittedName>
</protein>
<reference evidence="3" key="1">
    <citation type="journal article" date="2011" name="Nature">
        <title>Genome sequence and analysis of the tuber crop potato.</title>
        <authorList>
            <consortium name="The Potato Genome Sequencing Consortium"/>
        </authorList>
    </citation>
    <scope>NUCLEOTIDE SEQUENCE [LARGE SCALE GENOMIC DNA]</scope>
    <source>
        <strain evidence="3">cv. DM1-3 516 R44</strain>
    </source>
</reference>
<keyword evidence="3" id="KW-1185">Reference proteome</keyword>
<evidence type="ECO:0000313" key="3">
    <source>
        <dbReference type="Proteomes" id="UP000011115"/>
    </source>
</evidence>
<accession>M1DKE4</accession>
<dbReference type="HOGENOM" id="CLU_029307_7_2_1"/>
<evidence type="ECO:0000256" key="1">
    <source>
        <dbReference type="SAM" id="MobiDB-lite"/>
    </source>
</evidence>
<reference evidence="2" key="2">
    <citation type="submission" date="2015-06" db="UniProtKB">
        <authorList>
            <consortium name="EnsemblPlants"/>
        </authorList>
    </citation>
    <scope>IDENTIFICATION</scope>
    <source>
        <strain evidence="2">DM1-3 516 R44</strain>
    </source>
</reference>
<evidence type="ECO:0000313" key="2">
    <source>
        <dbReference type="EnsemblPlants" id="PGSC0003DMT400090443"/>
    </source>
</evidence>